<evidence type="ECO:0000313" key="2">
    <source>
        <dbReference type="EMBL" id="MFC4311767.1"/>
    </source>
</evidence>
<protein>
    <submittedName>
        <fullName evidence="2">Alpha/beta fold hydrolase</fullName>
    </submittedName>
</protein>
<dbReference type="Gene3D" id="3.40.50.1820">
    <property type="entry name" value="alpha/beta hydrolase"/>
    <property type="match status" value="1"/>
</dbReference>
<sequence>MQLIARTFVIAAAALITGCAFTAASREPLLIASQGSFAVGGKMLGDPATASLHCDHGVVEYQIPPRARAVNLLMWHSASAVAWQRRWDGGEGFQSIFVRRGYPVYLWDGPRVGRANWGCADTTYTPRARADQQNFVAWRFGLTYPNWFDNVQFPKNDSEAWNQAMRARYDEFDTVANAQLESDAAAVLADRIGPTVALTNSAGGLRALLTALKSDNVKGIVAYENVGWVYPQGEGPDVPEGPFGPIEVPLETFRKLTRFPIQVVWGDNIEPSATYRARLAESRRFVEIVNKYGGQAEVLVLPEAGLKGNTHLPFADLNNVAVADLLSTFLAAHGLDRR</sequence>
<dbReference type="Proteomes" id="UP001595904">
    <property type="component" value="Unassembled WGS sequence"/>
</dbReference>
<dbReference type="SUPFAM" id="SSF53474">
    <property type="entry name" value="alpha/beta-Hydrolases"/>
    <property type="match status" value="1"/>
</dbReference>
<gene>
    <name evidence="2" type="ORF">ACFPN2_21970</name>
</gene>
<dbReference type="RefSeq" id="WP_380600598.1">
    <property type="nucleotide sequence ID" value="NZ_JBHSDU010000010.1"/>
</dbReference>
<feature type="chain" id="PRO_5045770390" evidence="1">
    <location>
        <begin position="23"/>
        <end position="338"/>
    </location>
</feature>
<comment type="caution">
    <text evidence="2">The sequence shown here is derived from an EMBL/GenBank/DDBJ whole genome shotgun (WGS) entry which is preliminary data.</text>
</comment>
<accession>A0ABV8SWC1</accession>
<dbReference type="InterPro" id="IPR029058">
    <property type="entry name" value="AB_hydrolase_fold"/>
</dbReference>
<keyword evidence="3" id="KW-1185">Reference proteome</keyword>
<feature type="signal peptide" evidence="1">
    <location>
        <begin position="1"/>
        <end position="22"/>
    </location>
</feature>
<dbReference type="GO" id="GO:0016787">
    <property type="term" value="F:hydrolase activity"/>
    <property type="evidence" value="ECO:0007669"/>
    <property type="project" value="UniProtKB-KW"/>
</dbReference>
<dbReference type="CDD" id="cd12810">
    <property type="entry name" value="Esterase_713_like-3"/>
    <property type="match status" value="1"/>
</dbReference>
<dbReference type="PROSITE" id="PS51257">
    <property type="entry name" value="PROKAR_LIPOPROTEIN"/>
    <property type="match status" value="1"/>
</dbReference>
<proteinExistence type="predicted"/>
<evidence type="ECO:0000313" key="3">
    <source>
        <dbReference type="Proteomes" id="UP001595904"/>
    </source>
</evidence>
<evidence type="ECO:0000256" key="1">
    <source>
        <dbReference type="SAM" id="SignalP"/>
    </source>
</evidence>
<reference evidence="3" key="1">
    <citation type="journal article" date="2019" name="Int. J. Syst. Evol. Microbiol.">
        <title>The Global Catalogue of Microorganisms (GCM) 10K type strain sequencing project: providing services to taxonomists for standard genome sequencing and annotation.</title>
        <authorList>
            <consortium name="The Broad Institute Genomics Platform"/>
            <consortium name="The Broad Institute Genome Sequencing Center for Infectious Disease"/>
            <person name="Wu L."/>
            <person name="Ma J."/>
        </authorList>
    </citation>
    <scope>NUCLEOTIDE SEQUENCE [LARGE SCALE GENOMIC DNA]</scope>
    <source>
        <strain evidence="3">CGMCC 1.10759</strain>
    </source>
</reference>
<keyword evidence="1" id="KW-0732">Signal</keyword>
<name>A0ABV8SWC1_9GAMM</name>
<dbReference type="EMBL" id="JBHSDU010000010">
    <property type="protein sequence ID" value="MFC4311767.1"/>
    <property type="molecule type" value="Genomic_DNA"/>
</dbReference>
<keyword evidence="2" id="KW-0378">Hydrolase</keyword>
<organism evidence="2 3">
    <name type="scientific">Steroidobacter flavus</name>
    <dbReference type="NCBI Taxonomy" id="1842136"/>
    <lineage>
        <taxon>Bacteria</taxon>
        <taxon>Pseudomonadati</taxon>
        <taxon>Pseudomonadota</taxon>
        <taxon>Gammaproteobacteria</taxon>
        <taxon>Steroidobacterales</taxon>
        <taxon>Steroidobacteraceae</taxon>
        <taxon>Steroidobacter</taxon>
    </lineage>
</organism>